<sequence length="219" mass="24348">MSVERDVQREVAHIALTTLAGAGFVLAGSGAIREHGVIERPTEDVDLFTTMQDPVEFDRAVKQVVGELHRRGYGVDEVRRSPQFARLRVSVHGGAQVELDLGVDWRENDPVPFAIGPVLSLRDAVASKIDALYSRGEPRDFLDVDGIRRSGEFADGVLVDAAAERDPGFDIDMFARQLEAVNRVTPLDVRRYGVTPEQLEEVKSRCLQWAAALRRSREQ</sequence>
<dbReference type="AlphaFoldDB" id="A0A1M4RX03"/>
<organism evidence="1 2">
    <name type="scientific">Actinomyces glycerinitolerans</name>
    <dbReference type="NCBI Taxonomy" id="1892869"/>
    <lineage>
        <taxon>Bacteria</taxon>
        <taxon>Bacillati</taxon>
        <taxon>Actinomycetota</taxon>
        <taxon>Actinomycetes</taxon>
        <taxon>Actinomycetales</taxon>
        <taxon>Actinomycetaceae</taxon>
        <taxon>Actinomyces</taxon>
    </lineage>
</organism>
<keyword evidence="1" id="KW-0808">Transferase</keyword>
<protein>
    <submittedName>
        <fullName evidence="1">Nucleotidyl transferase abieii toxin type iv ta system</fullName>
    </submittedName>
</protein>
<dbReference type="InterPro" id="IPR014942">
    <property type="entry name" value="AbiEii"/>
</dbReference>
<name>A0A1M4RX03_9ACTO</name>
<dbReference type="STRING" id="1892869.ACGLYG10_0671"/>
<dbReference type="RefSeq" id="WP_211482968.1">
    <property type="nucleotide sequence ID" value="NZ_FQTT01000002.1"/>
</dbReference>
<dbReference type="Pfam" id="PF08843">
    <property type="entry name" value="AbiEii"/>
    <property type="match status" value="1"/>
</dbReference>
<accession>A0A1M4RX03</accession>
<dbReference type="Proteomes" id="UP000184291">
    <property type="component" value="Unassembled WGS sequence"/>
</dbReference>
<dbReference type="GO" id="GO:0016740">
    <property type="term" value="F:transferase activity"/>
    <property type="evidence" value="ECO:0007669"/>
    <property type="project" value="UniProtKB-KW"/>
</dbReference>
<gene>
    <name evidence="1" type="ORF">ACGLYG10_0671</name>
</gene>
<proteinExistence type="predicted"/>
<evidence type="ECO:0000313" key="2">
    <source>
        <dbReference type="Proteomes" id="UP000184291"/>
    </source>
</evidence>
<dbReference type="EMBL" id="FQTT01000002">
    <property type="protein sequence ID" value="SHE24469.1"/>
    <property type="molecule type" value="Genomic_DNA"/>
</dbReference>
<evidence type="ECO:0000313" key="1">
    <source>
        <dbReference type="EMBL" id="SHE24469.1"/>
    </source>
</evidence>
<reference evidence="2" key="1">
    <citation type="submission" date="2016-09" db="EMBL/GenBank/DDBJ databases">
        <authorList>
            <person name="Strepis N."/>
        </authorList>
    </citation>
    <scope>NUCLEOTIDE SEQUENCE [LARGE SCALE GENOMIC DNA]</scope>
</reference>
<keyword evidence="2" id="KW-1185">Reference proteome</keyword>